<feature type="binding site" evidence="2">
    <location>
        <position position="180"/>
    </location>
    <ligand>
        <name>substrate</name>
    </ligand>
</feature>
<proteinExistence type="inferred from homology"/>
<comment type="caution">
    <text evidence="3">The sequence shown here is derived from an EMBL/GenBank/DDBJ whole genome shotgun (WGS) entry which is preliminary data.</text>
</comment>
<feature type="binding site" evidence="2">
    <location>
        <begin position="186"/>
        <end position="188"/>
    </location>
    <ligand>
        <name>substrate</name>
    </ligand>
</feature>
<comment type="function">
    <text evidence="2">Catalyzes the condensation of isopentenyl diphosphate (IPP) with allylic pyrophosphates generating different type of terpenoids.</text>
</comment>
<keyword evidence="2" id="KW-0460">Magnesium</keyword>
<dbReference type="RefSeq" id="WP_133515018.1">
    <property type="nucleotide sequence ID" value="NZ_SNWX01000011.1"/>
</dbReference>
<dbReference type="HAMAP" id="MF_01139">
    <property type="entry name" value="ISPT"/>
    <property type="match status" value="1"/>
</dbReference>
<evidence type="ECO:0000256" key="2">
    <source>
        <dbReference type="HAMAP-Rule" id="MF_01139"/>
    </source>
</evidence>
<dbReference type="NCBIfam" id="NF011405">
    <property type="entry name" value="PRK14830.1"/>
    <property type="match status" value="1"/>
</dbReference>
<dbReference type="PROSITE" id="PS01066">
    <property type="entry name" value="UPP_SYNTHASE"/>
    <property type="match status" value="1"/>
</dbReference>
<feature type="binding site" evidence="2">
    <location>
        <position position="63"/>
    </location>
    <ligand>
        <name>substrate</name>
    </ligand>
</feature>
<organism evidence="3 4">
    <name type="scientific">Halanaerobium saccharolyticum</name>
    <dbReference type="NCBI Taxonomy" id="43595"/>
    <lineage>
        <taxon>Bacteria</taxon>
        <taxon>Bacillati</taxon>
        <taxon>Bacillota</taxon>
        <taxon>Clostridia</taxon>
        <taxon>Halanaerobiales</taxon>
        <taxon>Halanaerobiaceae</taxon>
        <taxon>Halanaerobium</taxon>
    </lineage>
</organism>
<dbReference type="InterPro" id="IPR036424">
    <property type="entry name" value="UPP_synth-like_sf"/>
</dbReference>
<sequence>MNTPKNIAIIMDGNGRWAEQRNKSRSAGHKEGVKTLKKIVKAAVNLKVESLTVYAFSTENWKRPKAEVDFLLTLMKRTMRNEVDELLENGVRVQFLGRKTNLSNNLIKEINNIEKRSAENSNLTLNIAFNYGGRAEITDAAKKIAEDYKNGKIVLNKFEEKDFASYLYQEELQNIELLIRTGGDLRLSNFLLWQSAYAELYFTDKFWPDFAESDLKQALKEFKNRERRFGGLNDGDHHA</sequence>
<dbReference type="PANTHER" id="PTHR10291:SF0">
    <property type="entry name" value="DEHYDRODOLICHYL DIPHOSPHATE SYNTHASE 2"/>
    <property type="match status" value="1"/>
</dbReference>
<feature type="active site" description="Proton acceptor" evidence="2">
    <location>
        <position position="60"/>
    </location>
</feature>
<keyword evidence="1 2" id="KW-0808">Transferase</keyword>
<accession>A0A4R6LQC8</accession>
<dbReference type="OrthoDB" id="4191603at2"/>
<dbReference type="Gene3D" id="3.40.1180.10">
    <property type="entry name" value="Decaprenyl diphosphate synthase-like"/>
    <property type="match status" value="1"/>
</dbReference>
<dbReference type="Pfam" id="PF01255">
    <property type="entry name" value="Prenyltransf"/>
    <property type="match status" value="1"/>
</dbReference>
<protein>
    <recommendedName>
        <fullName evidence="2">Isoprenyl transferase</fullName>
        <ecNumber evidence="2">2.5.1.-</ecNumber>
    </recommendedName>
</protein>
<dbReference type="FunFam" id="3.40.1180.10:FF:000001">
    <property type="entry name" value="(2E,6E)-farnesyl-diphosphate-specific ditrans,polycis-undecaprenyl-diphosphate synthase"/>
    <property type="match status" value="1"/>
</dbReference>
<feature type="binding site" evidence="2">
    <location>
        <position position="29"/>
    </location>
    <ligand>
        <name>substrate</name>
    </ligand>
</feature>
<keyword evidence="2" id="KW-0479">Metal-binding</keyword>
<dbReference type="GO" id="GO:0045547">
    <property type="term" value="F:ditrans,polycis-polyprenyl diphosphate synthase [(2E,6E)-farnesyl diphosphate specific] activity"/>
    <property type="evidence" value="ECO:0007669"/>
    <property type="project" value="TreeGrafter"/>
</dbReference>
<feature type="active site" evidence="2">
    <location>
        <position position="12"/>
    </location>
</feature>
<feature type="binding site" evidence="2">
    <location>
        <position position="25"/>
    </location>
    <ligand>
        <name>substrate</name>
    </ligand>
</feature>
<dbReference type="CDD" id="cd00475">
    <property type="entry name" value="Cis_IPPS"/>
    <property type="match status" value="1"/>
</dbReference>
<dbReference type="AlphaFoldDB" id="A0A4R6LQC8"/>
<evidence type="ECO:0000313" key="3">
    <source>
        <dbReference type="EMBL" id="TDO89364.1"/>
    </source>
</evidence>
<feature type="binding site" evidence="2">
    <location>
        <begin position="57"/>
        <end position="59"/>
    </location>
    <ligand>
        <name>substrate</name>
    </ligand>
</feature>
<dbReference type="EC" id="2.5.1.-" evidence="2"/>
<dbReference type="SUPFAM" id="SSF64005">
    <property type="entry name" value="Undecaprenyl diphosphate synthase"/>
    <property type="match status" value="1"/>
</dbReference>
<dbReference type="Proteomes" id="UP000295064">
    <property type="component" value="Unassembled WGS sequence"/>
</dbReference>
<evidence type="ECO:0000256" key="1">
    <source>
        <dbReference type="ARBA" id="ARBA00022679"/>
    </source>
</evidence>
<dbReference type="GO" id="GO:0016094">
    <property type="term" value="P:polyprenol biosynthetic process"/>
    <property type="evidence" value="ECO:0007669"/>
    <property type="project" value="TreeGrafter"/>
</dbReference>
<feature type="binding site" evidence="2">
    <location>
        <position position="199"/>
    </location>
    <ligand>
        <name>Mg(2+)</name>
        <dbReference type="ChEBI" id="CHEBI:18420"/>
    </ligand>
</feature>
<comment type="cofactor">
    <cofactor evidence="2">
        <name>Mg(2+)</name>
        <dbReference type="ChEBI" id="CHEBI:18420"/>
    </cofactor>
    <text evidence="2">Binds 2 magnesium ions per subunit.</text>
</comment>
<gene>
    <name evidence="3" type="ORF">DFR79_11126</name>
</gene>
<reference evidence="3 4" key="1">
    <citation type="submission" date="2019-03" db="EMBL/GenBank/DDBJ databases">
        <title>Subsurface microbial communities from deep shales in Ohio and West Virginia, USA.</title>
        <authorList>
            <person name="Wrighton K."/>
        </authorList>
    </citation>
    <scope>NUCLEOTIDE SEQUENCE [LARGE SCALE GENOMIC DNA]</scope>
    <source>
        <strain evidence="3 4">MA284_T2</strain>
    </source>
</reference>
<name>A0A4R6LQC8_9FIRM</name>
<dbReference type="GO" id="GO:0000287">
    <property type="term" value="F:magnesium ion binding"/>
    <property type="evidence" value="ECO:0007669"/>
    <property type="project" value="UniProtKB-UniRule"/>
</dbReference>
<feature type="binding site" evidence="2">
    <location>
        <position position="17"/>
    </location>
    <ligand>
        <name>substrate</name>
    </ligand>
</feature>
<dbReference type="InterPro" id="IPR018520">
    <property type="entry name" value="UPP_synth-like_CS"/>
</dbReference>
<dbReference type="NCBIfam" id="TIGR00055">
    <property type="entry name" value="uppS"/>
    <property type="match status" value="1"/>
</dbReference>
<comment type="subunit">
    <text evidence="2">Homodimer.</text>
</comment>
<dbReference type="InterPro" id="IPR001441">
    <property type="entry name" value="UPP_synth-like"/>
</dbReference>
<dbReference type="EMBL" id="SNWX01000011">
    <property type="protein sequence ID" value="TDO89364.1"/>
    <property type="molecule type" value="Genomic_DNA"/>
</dbReference>
<feature type="binding site" evidence="2">
    <location>
        <begin position="13"/>
        <end position="16"/>
    </location>
    <ligand>
        <name>substrate</name>
    </ligand>
</feature>
<dbReference type="PANTHER" id="PTHR10291">
    <property type="entry name" value="DEHYDRODOLICHYL DIPHOSPHATE SYNTHASE FAMILY MEMBER"/>
    <property type="match status" value="1"/>
</dbReference>
<feature type="binding site" evidence="2">
    <location>
        <position position="61"/>
    </location>
    <ligand>
        <name>substrate</name>
    </ligand>
</feature>
<evidence type="ECO:0000313" key="4">
    <source>
        <dbReference type="Proteomes" id="UP000295064"/>
    </source>
</evidence>
<feature type="binding site" evidence="2">
    <location>
        <position position="12"/>
    </location>
    <ligand>
        <name>Mg(2+)</name>
        <dbReference type="ChEBI" id="CHEBI:18420"/>
    </ligand>
</feature>
<comment type="similarity">
    <text evidence="2">Belongs to the UPP synthase family.</text>
</comment>